<comment type="caution">
    <text evidence="1">The sequence shown here is derived from an EMBL/GenBank/DDBJ whole genome shotgun (WGS) entry which is preliminary data.</text>
</comment>
<dbReference type="AlphaFoldDB" id="A0A4R9IU11"/>
<dbReference type="Proteomes" id="UP000297918">
    <property type="component" value="Unassembled WGS sequence"/>
</dbReference>
<proteinExistence type="predicted"/>
<organism evidence="1 3">
    <name type="scientific">Leptospira bourretii</name>
    <dbReference type="NCBI Taxonomy" id="2484962"/>
    <lineage>
        <taxon>Bacteria</taxon>
        <taxon>Pseudomonadati</taxon>
        <taxon>Spirochaetota</taxon>
        <taxon>Spirochaetia</taxon>
        <taxon>Leptospirales</taxon>
        <taxon>Leptospiraceae</taxon>
        <taxon>Leptospira</taxon>
    </lineage>
</organism>
<evidence type="ECO:0000313" key="3">
    <source>
        <dbReference type="Proteomes" id="UP000297394"/>
    </source>
</evidence>
<dbReference type="OrthoDB" id="326056at2"/>
<protein>
    <submittedName>
        <fullName evidence="1">Uncharacterized protein</fullName>
    </submittedName>
</protein>
<reference evidence="1 3" key="2">
    <citation type="journal article" date="2019" name="PLoS Negl. Trop. Dis.">
        <title>Revisiting the worldwide diversity of Leptospira species in the environment.</title>
        <authorList>
            <person name="Vincent A.T."/>
            <person name="Schiettekatte O."/>
            <person name="Bourhy P."/>
            <person name="Veyrier F.J."/>
            <person name="Picardeau M."/>
        </authorList>
    </citation>
    <scope>NUCLEOTIDE SEQUENCE [LARGE SCALE GENOMIC DNA]</scope>
    <source>
        <strain evidence="1 3">201800280</strain>
        <strain evidence="2">201800281</strain>
    </source>
</reference>
<keyword evidence="4" id="KW-1185">Reference proteome</keyword>
<evidence type="ECO:0000313" key="1">
    <source>
        <dbReference type="EMBL" id="TGK85857.1"/>
    </source>
</evidence>
<gene>
    <name evidence="1" type="ORF">EHQ23_14660</name>
    <name evidence="2" type="ORF">EHQ26_02090</name>
</gene>
<accession>A0A4R9IU11</accession>
<dbReference type="RefSeq" id="WP_135748144.1">
    <property type="nucleotide sequence ID" value="NZ_RQFL01000007.1"/>
</dbReference>
<dbReference type="Proteomes" id="UP000297394">
    <property type="component" value="Unassembled WGS sequence"/>
</dbReference>
<evidence type="ECO:0000313" key="4">
    <source>
        <dbReference type="Proteomes" id="UP000297918"/>
    </source>
</evidence>
<evidence type="ECO:0000313" key="2">
    <source>
        <dbReference type="EMBL" id="TGK94755.1"/>
    </source>
</evidence>
<sequence>MSHNKIILTLGVVFLSFGSLLAKDYDSTHELPEVRQPDKHRVYLRRNSGYGGLYFPGLDYTKNETITAIALGSYTVNTFSQYAKLKENTEANSNQFEFEYRYMDKFRVFKEDRTLISKIAKDDPRLLQFKEKSASLGIAYFHPLTPHLNLGVSLRQVDIHQITRKSTGLFDVGFLSNGASVTLISTVDREFNTNVKGIVPGIHLEIKPLRWFEIHFGKQFYNLSGNDTRSTLILDSRYVGNTGTVAPYLDLSNGSVGYTGEKTTLDFVFRFSSWFATKWGYTVERYTMKYNNYFIYTGKIESSMIYSAIEGSQKQNFEYGSMNFTLEFSKSFGE</sequence>
<dbReference type="EMBL" id="RQFL01000007">
    <property type="protein sequence ID" value="TGK94755.1"/>
    <property type="molecule type" value="Genomic_DNA"/>
</dbReference>
<reference evidence="2" key="1">
    <citation type="submission" date="2018-10" db="EMBL/GenBank/DDBJ databases">
        <authorList>
            <person name="Vincent A.T."/>
            <person name="Schiettekatte O."/>
            <person name="Bourhy P."/>
            <person name="Veyrier F.J."/>
            <person name="Picardeau M."/>
        </authorList>
    </citation>
    <scope>NUCLEOTIDE SEQUENCE</scope>
    <source>
        <strain evidence="2">201800281</strain>
    </source>
</reference>
<name>A0A4R9IU11_9LEPT</name>
<dbReference type="EMBL" id="RQFM01000022">
    <property type="protein sequence ID" value="TGK85857.1"/>
    <property type="molecule type" value="Genomic_DNA"/>
</dbReference>